<dbReference type="PROSITE" id="PS50095">
    <property type="entry name" value="PLAT"/>
    <property type="match status" value="1"/>
</dbReference>
<feature type="transmembrane region" description="Helical" evidence="2">
    <location>
        <begin position="609"/>
        <end position="627"/>
    </location>
</feature>
<dbReference type="Proteomes" id="UP000663882">
    <property type="component" value="Unassembled WGS sequence"/>
</dbReference>
<proteinExistence type="predicted"/>
<dbReference type="Proteomes" id="UP000663874">
    <property type="component" value="Unassembled WGS sequence"/>
</dbReference>
<dbReference type="EMBL" id="CAJOBE010005391">
    <property type="protein sequence ID" value="CAF3971215.1"/>
    <property type="molecule type" value="Genomic_DNA"/>
</dbReference>
<evidence type="ECO:0000313" key="6">
    <source>
        <dbReference type="EMBL" id="CAF3964810.1"/>
    </source>
</evidence>
<evidence type="ECO:0000313" key="7">
    <source>
        <dbReference type="EMBL" id="CAF3971215.1"/>
    </source>
</evidence>
<organism evidence="5 8">
    <name type="scientific">Rotaria sordida</name>
    <dbReference type="NCBI Taxonomy" id="392033"/>
    <lineage>
        <taxon>Eukaryota</taxon>
        <taxon>Metazoa</taxon>
        <taxon>Spiralia</taxon>
        <taxon>Gnathifera</taxon>
        <taxon>Rotifera</taxon>
        <taxon>Eurotatoria</taxon>
        <taxon>Bdelloidea</taxon>
        <taxon>Philodinida</taxon>
        <taxon>Philodinidae</taxon>
        <taxon>Rotaria</taxon>
    </lineage>
</organism>
<evidence type="ECO:0000313" key="8">
    <source>
        <dbReference type="Proteomes" id="UP000663889"/>
    </source>
</evidence>
<dbReference type="InterPro" id="IPR001024">
    <property type="entry name" value="PLAT/LH2_dom"/>
</dbReference>
<accession>A0A814T1N4</accession>
<keyword evidence="2" id="KW-0812">Transmembrane</keyword>
<dbReference type="Proteomes" id="UP000663889">
    <property type="component" value="Unassembled WGS sequence"/>
</dbReference>
<keyword evidence="2" id="KW-0472">Membrane</keyword>
<evidence type="ECO:0000313" key="4">
    <source>
        <dbReference type="EMBL" id="CAF1107204.1"/>
    </source>
</evidence>
<dbReference type="Proteomes" id="UP000663823">
    <property type="component" value="Unassembled WGS sequence"/>
</dbReference>
<sequence length="912" mass="103759">MVDLIQFGPSMITIGRNQTVILDPGSFSIDPDAISFHINVSNLNYIYYCRIDHQSNFVLINDSFCFGNRSEWHYGSNETQSSLIIEPGLFQVNQIYQFRTDLIDKFNTSRIFSGYLLVTVEEETDSIIISINCIISEICPLVNEYHLLNPNTQVELTSLWINHRVNQSFNGTIMWNLYQGSMNTTIQWILIPNIRTDVENWFFEINSENFTATKGLFINYPNVKYWRFEVIYSMNSIHSIGAIDFMIDSPPENGTCSINPLNGMTSTVSTIICSNWSDTNDIIGYSFYTWTTDPSTLAILGYSIIPSLQVRLPANGTNSVMNHIVARITDMYECITEIDLSTVSVIFDMATMNNLINNVLTNSMNLANNILLNINPIVLVLASGNQNLVSQILVQQAQALNEMSVSILQATFLSNISVVSISVTPLNGEQQIQSSSAINTSIWLEYNQQWNTLAELLASTRCYQLASNLISIAPTTTYEKIQTAADSILRCTSNTFTAINVVLQGRGIVLDLDRIRANTFPIDYETDLESPWSNLNLFADGNDFSWATVEKNRNLYSQQQTVGPLTNHFEIQCFFNHLSTFAGGLLILPEPINWNYVFANADFMKNKTIYLTIILITVFYIILIIYARRSDQKDVEKLAVTYLNDNNPSYKYFYQIIFFTGARIDAGTNSKVQFNLVGADGEICARTLFDPNRKILQRDFIDSFIVGVPSSLGILHYMHLWHDNSGRKESASWFFKICHSIDQGDGAIERCLPTAGDVQMHNIIYMFTKKAYYSMSDEHLWLSIFIRPPASHFTRVQRCTCCFVLLFTAMLLDILYYDQDQQAKESTSGGFIQLGPLHFTRDQPKSIDDDDEEAAGYIDKDENIYLNGYESRSEDDTFDISPPIQVNQLTETEIINARMNHLREIAMWKLIR</sequence>
<dbReference type="OrthoDB" id="444119at2759"/>
<dbReference type="InterPro" id="IPR036392">
    <property type="entry name" value="PLAT/LH2_dom_sf"/>
</dbReference>
<feature type="domain" description="PLAT" evidence="3">
    <location>
        <begin position="652"/>
        <end position="774"/>
    </location>
</feature>
<dbReference type="SUPFAM" id="SSF49723">
    <property type="entry name" value="Lipase/lipooxygenase domain (PLAT/LH2 domain)"/>
    <property type="match status" value="1"/>
</dbReference>
<dbReference type="PANTHER" id="PTHR10877:SF183">
    <property type="entry name" value="AT14535P-RELATED"/>
    <property type="match status" value="1"/>
</dbReference>
<dbReference type="InterPro" id="IPR002859">
    <property type="entry name" value="PKD/REJ-like"/>
</dbReference>
<dbReference type="AlphaFoldDB" id="A0A814T1N4"/>
<protein>
    <recommendedName>
        <fullName evidence="3">PLAT domain-containing protein</fullName>
    </recommendedName>
</protein>
<evidence type="ECO:0000259" key="3">
    <source>
        <dbReference type="PROSITE" id="PS50095"/>
    </source>
</evidence>
<comment type="caution">
    <text evidence="1">Lacks conserved residue(s) required for the propagation of feature annotation.</text>
</comment>
<gene>
    <name evidence="7" type="ORF">FNK824_LOCUS24341</name>
    <name evidence="6" type="ORF">OTI717_LOCUS27105</name>
    <name evidence="4" type="ORF">RFH988_LOCUS19636</name>
    <name evidence="5" type="ORF">SEV965_LOCUS18669</name>
</gene>
<comment type="caution">
    <text evidence="5">The sequence shown here is derived from an EMBL/GenBank/DDBJ whole genome shotgun (WGS) entry which is preliminary data.</text>
</comment>
<keyword evidence="2" id="KW-1133">Transmembrane helix</keyword>
<evidence type="ECO:0000313" key="5">
    <source>
        <dbReference type="EMBL" id="CAF1155185.1"/>
    </source>
</evidence>
<dbReference type="EMBL" id="CAJOAX010005931">
    <property type="protein sequence ID" value="CAF3964810.1"/>
    <property type="molecule type" value="Genomic_DNA"/>
</dbReference>
<dbReference type="Gene3D" id="2.60.60.20">
    <property type="entry name" value="PLAT/LH2 domain"/>
    <property type="match status" value="1"/>
</dbReference>
<name>A0A814T1N4_9BILA</name>
<evidence type="ECO:0000256" key="1">
    <source>
        <dbReference type="PROSITE-ProRule" id="PRU00152"/>
    </source>
</evidence>
<evidence type="ECO:0000256" key="2">
    <source>
        <dbReference type="SAM" id="Phobius"/>
    </source>
</evidence>
<dbReference type="PANTHER" id="PTHR10877">
    <property type="entry name" value="POLYCYSTIN FAMILY MEMBER"/>
    <property type="match status" value="1"/>
</dbReference>
<reference evidence="5" key="1">
    <citation type="submission" date="2021-02" db="EMBL/GenBank/DDBJ databases">
        <authorList>
            <person name="Nowell W R."/>
        </authorList>
    </citation>
    <scope>NUCLEOTIDE SEQUENCE</scope>
</reference>
<dbReference type="EMBL" id="CAJNOU010001122">
    <property type="protein sequence ID" value="CAF1155185.1"/>
    <property type="molecule type" value="Genomic_DNA"/>
</dbReference>
<dbReference type="Pfam" id="PF01477">
    <property type="entry name" value="PLAT"/>
    <property type="match status" value="1"/>
</dbReference>
<dbReference type="EMBL" id="CAJNOO010001162">
    <property type="protein sequence ID" value="CAF1107204.1"/>
    <property type="molecule type" value="Genomic_DNA"/>
</dbReference>
<dbReference type="InterPro" id="IPR051223">
    <property type="entry name" value="Polycystin"/>
</dbReference>
<dbReference type="Pfam" id="PF02010">
    <property type="entry name" value="REJ"/>
    <property type="match status" value="1"/>
</dbReference>